<evidence type="ECO:0008006" key="3">
    <source>
        <dbReference type="Google" id="ProtNLM"/>
    </source>
</evidence>
<gene>
    <name evidence="1" type="ORF">IAD51_03725</name>
</gene>
<name>A0A9D1HU27_9FIRM</name>
<dbReference type="SUPFAM" id="SSF48452">
    <property type="entry name" value="TPR-like"/>
    <property type="match status" value="1"/>
</dbReference>
<reference evidence="1" key="1">
    <citation type="submission" date="2020-10" db="EMBL/GenBank/DDBJ databases">
        <authorList>
            <person name="Gilroy R."/>
        </authorList>
    </citation>
    <scope>NUCLEOTIDE SEQUENCE</scope>
    <source>
        <strain evidence="1">1063</strain>
    </source>
</reference>
<accession>A0A9D1HU27</accession>
<dbReference type="Proteomes" id="UP000824088">
    <property type="component" value="Unassembled WGS sequence"/>
</dbReference>
<reference evidence="1" key="2">
    <citation type="journal article" date="2021" name="PeerJ">
        <title>Extensive microbial diversity within the chicken gut microbiome revealed by metagenomics and culture.</title>
        <authorList>
            <person name="Gilroy R."/>
            <person name="Ravi A."/>
            <person name="Getino M."/>
            <person name="Pursley I."/>
            <person name="Horton D.L."/>
            <person name="Alikhan N.F."/>
            <person name="Baker D."/>
            <person name="Gharbi K."/>
            <person name="Hall N."/>
            <person name="Watson M."/>
            <person name="Adriaenssens E.M."/>
            <person name="Foster-Nyarko E."/>
            <person name="Jarju S."/>
            <person name="Secka A."/>
            <person name="Antonio M."/>
            <person name="Oren A."/>
            <person name="Chaudhuri R.R."/>
            <person name="La Ragione R."/>
            <person name="Hildebrand F."/>
            <person name="Pallen M.J."/>
        </authorList>
    </citation>
    <scope>NUCLEOTIDE SEQUENCE</scope>
    <source>
        <strain evidence="1">1063</strain>
    </source>
</reference>
<evidence type="ECO:0000313" key="1">
    <source>
        <dbReference type="EMBL" id="HIU21330.1"/>
    </source>
</evidence>
<dbReference type="EMBL" id="DVMN01000064">
    <property type="protein sequence ID" value="HIU21330.1"/>
    <property type="molecule type" value="Genomic_DNA"/>
</dbReference>
<protein>
    <recommendedName>
        <fullName evidence="3">Tetratricopeptide repeat protein</fullName>
    </recommendedName>
</protein>
<proteinExistence type="predicted"/>
<organism evidence="1 2">
    <name type="scientific">Candidatus Limadaptatus stercorigallinarum</name>
    <dbReference type="NCBI Taxonomy" id="2840845"/>
    <lineage>
        <taxon>Bacteria</taxon>
        <taxon>Bacillati</taxon>
        <taxon>Bacillota</taxon>
        <taxon>Clostridia</taxon>
        <taxon>Eubacteriales</taxon>
        <taxon>Candidatus Limadaptatus</taxon>
    </lineage>
</organism>
<evidence type="ECO:0000313" key="2">
    <source>
        <dbReference type="Proteomes" id="UP000824088"/>
    </source>
</evidence>
<comment type="caution">
    <text evidence="1">The sequence shown here is derived from an EMBL/GenBank/DDBJ whole genome shotgun (WGS) entry which is preliminary data.</text>
</comment>
<sequence length="560" mass="63078">MAQHIDFKLDSADCTELGKRALSRGEVEKAIGYFKTACGIADDSDSYTELGCAYAKIHALDASNAVLYTAMSKAQTEDDETPALWQLCSNALEEGDAEVAAYYLRYLGEDDSAVLAMADGKDEPRFKVALKPDREFYETQLYFANEALADNDLDGALLCVNELEDAPEPYRTTAQKIKTLCLFAKGDFDKVVALAEEMEKKDPSADNKATLATAYSVQERFAEADALLDEILSAETLATDIALKILPLLVTRGRDADILRAAETVSGAVHFRQFSEMYRSEALWNLGRRKEAMRVMGAVNNVYGPYCPASYYMKLYRTEPDRVEYGHEWPHAATLAYVNKVKGIAETEDVSKIRSALAYDAEFNEALRWILWHAPDFVACPTLMCLARVRNRTVEKLFRERLIGIGLSFDAMAIIIDYLLGGGISMEFDIVTQNRFKPVDFILPRTFHVLPKHLKRAVYRAACDIVYTDEDPTTYLERLASIINDMTAMDADGELVWKCKNGKHISMLRSDETIVGVLLGRVYFDDPDPDEDAMERYGLNERTYYKYKKIFFGDGESYED</sequence>
<dbReference type="AlphaFoldDB" id="A0A9D1HU27"/>
<dbReference type="InterPro" id="IPR011990">
    <property type="entry name" value="TPR-like_helical_dom_sf"/>
</dbReference>
<dbReference type="Gene3D" id="1.25.40.10">
    <property type="entry name" value="Tetratricopeptide repeat domain"/>
    <property type="match status" value="1"/>
</dbReference>